<sequence>MSRFEATRGLFYTHRHEATRDLVILNHGQMTRTAPELATPSPNFQATPTGGRLASTYDLACNTPPTWRIFSGIGFRTWNPPAPKPRTYH</sequence>
<protein>
    <submittedName>
        <fullName evidence="1">Uncharacterized protein</fullName>
    </submittedName>
</protein>
<reference evidence="1 2" key="1">
    <citation type="journal article" date="2019" name="Sci. Rep.">
        <title>Orb-weaving spider Araneus ventricosus genome elucidates the spidroin gene catalogue.</title>
        <authorList>
            <person name="Kono N."/>
            <person name="Nakamura H."/>
            <person name="Ohtoshi R."/>
            <person name="Moran D.A.P."/>
            <person name="Shinohara A."/>
            <person name="Yoshida Y."/>
            <person name="Fujiwara M."/>
            <person name="Mori M."/>
            <person name="Tomita M."/>
            <person name="Arakawa K."/>
        </authorList>
    </citation>
    <scope>NUCLEOTIDE SEQUENCE [LARGE SCALE GENOMIC DNA]</scope>
</reference>
<dbReference type="Proteomes" id="UP000499080">
    <property type="component" value="Unassembled WGS sequence"/>
</dbReference>
<accession>A0A4Y2MH48</accession>
<gene>
    <name evidence="1" type="ORF">AVEN_83308_1</name>
</gene>
<organism evidence="1 2">
    <name type="scientific">Araneus ventricosus</name>
    <name type="common">Orbweaver spider</name>
    <name type="synonym">Epeira ventricosa</name>
    <dbReference type="NCBI Taxonomy" id="182803"/>
    <lineage>
        <taxon>Eukaryota</taxon>
        <taxon>Metazoa</taxon>
        <taxon>Ecdysozoa</taxon>
        <taxon>Arthropoda</taxon>
        <taxon>Chelicerata</taxon>
        <taxon>Arachnida</taxon>
        <taxon>Araneae</taxon>
        <taxon>Araneomorphae</taxon>
        <taxon>Entelegynae</taxon>
        <taxon>Araneoidea</taxon>
        <taxon>Araneidae</taxon>
        <taxon>Araneus</taxon>
    </lineage>
</organism>
<proteinExistence type="predicted"/>
<keyword evidence="2" id="KW-1185">Reference proteome</keyword>
<comment type="caution">
    <text evidence="1">The sequence shown here is derived from an EMBL/GenBank/DDBJ whole genome shotgun (WGS) entry which is preliminary data.</text>
</comment>
<evidence type="ECO:0000313" key="1">
    <source>
        <dbReference type="EMBL" id="GBN25919.1"/>
    </source>
</evidence>
<evidence type="ECO:0000313" key="2">
    <source>
        <dbReference type="Proteomes" id="UP000499080"/>
    </source>
</evidence>
<dbReference type="EMBL" id="BGPR01007309">
    <property type="protein sequence ID" value="GBN25919.1"/>
    <property type="molecule type" value="Genomic_DNA"/>
</dbReference>
<dbReference type="AlphaFoldDB" id="A0A4Y2MH48"/>
<name>A0A4Y2MH48_ARAVE</name>